<dbReference type="Gene3D" id="3.40.390.10">
    <property type="entry name" value="Collagenase (Catalytic Domain)"/>
    <property type="match status" value="1"/>
</dbReference>
<feature type="region of interest" description="Disordered" evidence="1">
    <location>
        <begin position="99"/>
        <end position="119"/>
    </location>
</feature>
<evidence type="ECO:0000256" key="1">
    <source>
        <dbReference type="SAM" id="MobiDB-lite"/>
    </source>
</evidence>
<organism evidence="3 4">
    <name type="scientific">Caligus rogercresseyi</name>
    <name type="common">Sea louse</name>
    <dbReference type="NCBI Taxonomy" id="217165"/>
    <lineage>
        <taxon>Eukaryota</taxon>
        <taxon>Metazoa</taxon>
        <taxon>Ecdysozoa</taxon>
        <taxon>Arthropoda</taxon>
        <taxon>Crustacea</taxon>
        <taxon>Multicrustacea</taxon>
        <taxon>Hexanauplia</taxon>
        <taxon>Copepoda</taxon>
        <taxon>Siphonostomatoida</taxon>
        <taxon>Caligidae</taxon>
        <taxon>Caligus</taxon>
    </lineage>
</organism>
<dbReference type="EMBL" id="CP045903">
    <property type="protein sequence ID" value="QQP39638.1"/>
    <property type="molecule type" value="Genomic_DNA"/>
</dbReference>
<keyword evidence="4" id="KW-1185">Reference proteome</keyword>
<protein>
    <submittedName>
        <fullName evidence="3">Membrane metalloendopeptidaselike 1like</fullName>
    </submittedName>
</protein>
<proteinExistence type="predicted"/>
<dbReference type="PRINTS" id="PR00786">
    <property type="entry name" value="NEPRILYSIN"/>
</dbReference>
<dbReference type="PROSITE" id="PS51885">
    <property type="entry name" value="NEPRILYSIN"/>
    <property type="match status" value="1"/>
</dbReference>
<dbReference type="PANTHER" id="PTHR11733:SF224">
    <property type="entry name" value="NEPRILYSIN-2"/>
    <property type="match status" value="1"/>
</dbReference>
<dbReference type="GO" id="GO:0004222">
    <property type="term" value="F:metalloendopeptidase activity"/>
    <property type="evidence" value="ECO:0007669"/>
    <property type="project" value="InterPro"/>
</dbReference>
<dbReference type="GO" id="GO:0016485">
    <property type="term" value="P:protein processing"/>
    <property type="evidence" value="ECO:0007669"/>
    <property type="project" value="TreeGrafter"/>
</dbReference>
<dbReference type="GO" id="GO:0005886">
    <property type="term" value="C:plasma membrane"/>
    <property type="evidence" value="ECO:0007669"/>
    <property type="project" value="TreeGrafter"/>
</dbReference>
<dbReference type="OrthoDB" id="6475849at2759"/>
<dbReference type="PANTHER" id="PTHR11733">
    <property type="entry name" value="ZINC METALLOPROTEASE FAMILY M13 NEPRILYSIN-RELATED"/>
    <property type="match status" value="1"/>
</dbReference>
<dbReference type="InterPro" id="IPR018497">
    <property type="entry name" value="Peptidase_M13_C"/>
</dbReference>
<evidence type="ECO:0000259" key="2">
    <source>
        <dbReference type="Pfam" id="PF01431"/>
    </source>
</evidence>
<evidence type="ECO:0000313" key="4">
    <source>
        <dbReference type="Proteomes" id="UP000595437"/>
    </source>
</evidence>
<gene>
    <name evidence="3" type="ORF">FKW44_020584</name>
</gene>
<dbReference type="Proteomes" id="UP000595437">
    <property type="component" value="Chromosome 14"/>
</dbReference>
<dbReference type="InterPro" id="IPR024079">
    <property type="entry name" value="MetalloPept_cat_dom_sf"/>
</dbReference>
<dbReference type="Pfam" id="PF01431">
    <property type="entry name" value="Peptidase_M13"/>
    <property type="match status" value="1"/>
</dbReference>
<reference evidence="4" key="1">
    <citation type="submission" date="2021-01" db="EMBL/GenBank/DDBJ databases">
        <title>Caligus Genome Assembly.</title>
        <authorList>
            <person name="Gallardo-Escarate C."/>
        </authorList>
    </citation>
    <scope>NUCLEOTIDE SEQUENCE [LARGE SCALE GENOMIC DNA]</scope>
</reference>
<evidence type="ECO:0000313" key="3">
    <source>
        <dbReference type="EMBL" id="QQP39638.1"/>
    </source>
</evidence>
<dbReference type="SUPFAM" id="SSF55486">
    <property type="entry name" value="Metalloproteases ('zincins'), catalytic domain"/>
    <property type="match status" value="1"/>
</dbReference>
<dbReference type="AlphaFoldDB" id="A0A7T8JYB1"/>
<sequence length="119" mass="13670">ASWMTFGSPAIVNAYYSPLANSINIPAGILQGKFFASDLPKFWNYGSMGTVIGHEITHGFDDVGRQFDSKGTRRRFIRRTKCLIHEYDAFKNPNVNMTVNGGDGPWRKHRRQRRHEDRL</sequence>
<feature type="non-terminal residue" evidence="3">
    <location>
        <position position="1"/>
    </location>
</feature>
<accession>A0A7T8JYB1</accession>
<feature type="domain" description="Peptidase M13 C-terminal" evidence="2">
    <location>
        <begin position="13"/>
        <end position="101"/>
    </location>
</feature>
<name>A0A7T8JYB1_CALRO</name>
<dbReference type="InterPro" id="IPR000718">
    <property type="entry name" value="Peptidase_M13"/>
</dbReference>